<dbReference type="Pfam" id="PF00009">
    <property type="entry name" value="GTP_EFTU"/>
    <property type="match status" value="1"/>
</dbReference>
<dbReference type="SUPFAM" id="SSF52540">
    <property type="entry name" value="P-loop containing nucleoside triphosphate hydrolases"/>
    <property type="match status" value="1"/>
</dbReference>
<evidence type="ECO:0000256" key="2">
    <source>
        <dbReference type="ARBA" id="ARBA00022540"/>
    </source>
</evidence>
<dbReference type="InterPro" id="IPR015760">
    <property type="entry name" value="TIF_IF2"/>
</dbReference>
<dbReference type="Proteomes" id="UP000054937">
    <property type="component" value="Unassembled WGS sequence"/>
</dbReference>
<dbReference type="InterPro" id="IPR053905">
    <property type="entry name" value="EF-G-like_DII"/>
</dbReference>
<dbReference type="Pfam" id="PF11987">
    <property type="entry name" value="IF-2"/>
    <property type="match status" value="1"/>
</dbReference>
<dbReference type="Gene3D" id="2.40.30.10">
    <property type="entry name" value="Translation factors"/>
    <property type="match status" value="2"/>
</dbReference>
<dbReference type="Gene3D" id="3.40.50.10050">
    <property type="entry name" value="Translation initiation factor IF- 2, domain 3"/>
    <property type="match status" value="1"/>
</dbReference>
<dbReference type="InParanoid" id="A0A0V0QUZ5"/>
<dbReference type="PANTHER" id="PTHR43381:SF20">
    <property type="entry name" value="TRANSLATION INITIATION FACTOR IF-2, MITOCHONDRIAL"/>
    <property type="match status" value="1"/>
</dbReference>
<dbReference type="InterPro" id="IPR009000">
    <property type="entry name" value="Transl_B-barrel_sf"/>
</dbReference>
<dbReference type="InterPro" id="IPR036925">
    <property type="entry name" value="TIF_IF2_dom3_sf"/>
</dbReference>
<dbReference type="EMBL" id="LDAU01000102">
    <property type="protein sequence ID" value="KRX05974.1"/>
    <property type="molecule type" value="Genomic_DNA"/>
</dbReference>
<dbReference type="CDD" id="cd01887">
    <property type="entry name" value="IF2_eIF5B"/>
    <property type="match status" value="1"/>
</dbReference>
<dbReference type="PANTHER" id="PTHR43381">
    <property type="entry name" value="TRANSLATION INITIATION FACTOR IF-2-RELATED"/>
    <property type="match status" value="1"/>
</dbReference>
<dbReference type="InterPro" id="IPR000795">
    <property type="entry name" value="T_Tr_GTP-bd_dom"/>
</dbReference>
<feature type="domain" description="Tr-type G" evidence="6">
    <location>
        <begin position="179"/>
        <end position="350"/>
    </location>
</feature>
<dbReference type="Gene3D" id="3.40.50.300">
    <property type="entry name" value="P-loop containing nucleotide triphosphate hydrolases"/>
    <property type="match status" value="1"/>
</dbReference>
<gene>
    <name evidence="7" type="ORF">PPERSA_01052</name>
</gene>
<evidence type="ECO:0000256" key="1">
    <source>
        <dbReference type="ARBA" id="ARBA00007733"/>
    </source>
</evidence>
<dbReference type="OMA" id="TIVCYQI"/>
<keyword evidence="5" id="KW-0342">GTP-binding</keyword>
<accession>A0A0V0QUZ5</accession>
<keyword evidence="4" id="KW-0648">Protein biosynthesis</keyword>
<dbReference type="GO" id="GO:0005525">
    <property type="term" value="F:GTP binding"/>
    <property type="evidence" value="ECO:0007669"/>
    <property type="project" value="UniProtKB-KW"/>
</dbReference>
<proteinExistence type="inferred from homology"/>
<dbReference type="GO" id="GO:0003924">
    <property type="term" value="F:GTPase activity"/>
    <property type="evidence" value="ECO:0007669"/>
    <property type="project" value="InterPro"/>
</dbReference>
<dbReference type="FunFam" id="3.40.50.10050:FF:000001">
    <property type="entry name" value="Translation initiation factor IF-2"/>
    <property type="match status" value="1"/>
</dbReference>
<evidence type="ECO:0000256" key="4">
    <source>
        <dbReference type="ARBA" id="ARBA00022917"/>
    </source>
</evidence>
<sequence>MFRVAQQIILKNQTIKQNSKNYIQPQNQNKFAYKYNTLNKINTDKNFYKQSKNFSIFGQQQQKSQFSTVQSEGIHINASNMEYFNINMDIFKSNQKYDNPSKVQNQKALDDVFYKQNMTVKELCEQIGADKELFSRSVKLIGVQNTEDQVLTFDEADVLCYEYDCKLLPENYKQLEKSPKSPVITIMGHVDHGKTTLLDNLRASNICDGEYGGITQKIGAFHTISPDGLRTTYIDTPGHEAFVNMRIRGASSTDMVVLVVSAIEGLQPQTLEVISIAQTNNLPIMVAINKIDVNGADPEEVENQLYEKGGLNLETKGGNIPVIHISAKKNINMELFKELILFETELLELQEHTQGLAEATVIESRKCPESGQLQSTILVQRGTLKQGDYLIVGSEYIKIKQMKDDRNSLVGEALPSHAVEVFGLKNLARSGETCFVVENENKAKLVCQRRKWINDQKKGEIKQISASASKIKFSTRRERRKFHSGNKELIKMKFDQIEENLLAKISIIEEIQSQRELEQFEMDELVRAKVDLEMHREYVQSMIQQQQANPNAVNLIFKANDFGTKETLVAQVYQLTSKFKEVEFNLISSGVGAINENDIREASLSNATIIAMDVPATPEAIKLAKQEGIKISSHRIIYTILDELKQTLNSANNIDKVELLPMGNGVVKNVFKVKAGKGKNSQRTVAGINVIKGTINKKFVYNVTRNGQVIGEKIEIANLKHFKNEVNEIKKGEECGIIFFEYDDIQPGDQIEAYEVQDSA</sequence>
<dbReference type="GO" id="GO:0005737">
    <property type="term" value="C:cytoplasm"/>
    <property type="evidence" value="ECO:0007669"/>
    <property type="project" value="TreeGrafter"/>
</dbReference>
<dbReference type="OrthoDB" id="361630at2759"/>
<organism evidence="7 8">
    <name type="scientific">Pseudocohnilembus persalinus</name>
    <name type="common">Ciliate</name>
    <dbReference type="NCBI Taxonomy" id="266149"/>
    <lineage>
        <taxon>Eukaryota</taxon>
        <taxon>Sar</taxon>
        <taxon>Alveolata</taxon>
        <taxon>Ciliophora</taxon>
        <taxon>Intramacronucleata</taxon>
        <taxon>Oligohymenophorea</taxon>
        <taxon>Scuticociliatia</taxon>
        <taxon>Philasterida</taxon>
        <taxon>Pseudocohnilembidae</taxon>
        <taxon>Pseudocohnilembus</taxon>
    </lineage>
</organism>
<dbReference type="InterPro" id="IPR005225">
    <property type="entry name" value="Small_GTP-bd"/>
</dbReference>
<keyword evidence="2" id="KW-0396">Initiation factor</keyword>
<protein>
    <submittedName>
        <fullName evidence="7">Translation protein, beta-barrel domain</fullName>
    </submittedName>
</protein>
<dbReference type="Pfam" id="PF22042">
    <property type="entry name" value="EF-G_D2"/>
    <property type="match status" value="1"/>
</dbReference>
<dbReference type="FunFam" id="3.40.50.300:FF:000019">
    <property type="entry name" value="Translation initiation factor IF-2"/>
    <property type="match status" value="1"/>
</dbReference>
<dbReference type="SUPFAM" id="SSF50447">
    <property type="entry name" value="Translation proteins"/>
    <property type="match status" value="2"/>
</dbReference>
<dbReference type="FunFam" id="2.40.30.10:FF:000008">
    <property type="entry name" value="Translation initiation factor IF-2"/>
    <property type="match status" value="1"/>
</dbReference>
<name>A0A0V0QUZ5_PSEPJ</name>
<comment type="caution">
    <text evidence="7">The sequence shown here is derived from an EMBL/GenBank/DDBJ whole genome shotgun (WGS) entry which is preliminary data.</text>
</comment>
<dbReference type="SUPFAM" id="SSF52156">
    <property type="entry name" value="Initiation factor IF2/eIF5b, domain 3"/>
    <property type="match status" value="1"/>
</dbReference>
<evidence type="ECO:0000313" key="8">
    <source>
        <dbReference type="Proteomes" id="UP000054937"/>
    </source>
</evidence>
<dbReference type="GO" id="GO:0003743">
    <property type="term" value="F:translation initiation factor activity"/>
    <property type="evidence" value="ECO:0007669"/>
    <property type="project" value="UniProtKB-KW"/>
</dbReference>
<evidence type="ECO:0000256" key="5">
    <source>
        <dbReference type="ARBA" id="ARBA00023134"/>
    </source>
</evidence>
<dbReference type="CDD" id="cd03692">
    <property type="entry name" value="mtIF2_IVc"/>
    <property type="match status" value="1"/>
</dbReference>
<evidence type="ECO:0000259" key="6">
    <source>
        <dbReference type="PROSITE" id="PS51722"/>
    </source>
</evidence>
<dbReference type="InterPro" id="IPR027417">
    <property type="entry name" value="P-loop_NTPase"/>
</dbReference>
<evidence type="ECO:0000256" key="3">
    <source>
        <dbReference type="ARBA" id="ARBA00022741"/>
    </source>
</evidence>
<dbReference type="InterPro" id="IPR023115">
    <property type="entry name" value="TIF_IF2_dom3"/>
</dbReference>
<dbReference type="AlphaFoldDB" id="A0A0V0QUZ5"/>
<evidence type="ECO:0000313" key="7">
    <source>
        <dbReference type="EMBL" id="KRX05974.1"/>
    </source>
</evidence>
<keyword evidence="8" id="KW-1185">Reference proteome</keyword>
<dbReference type="PROSITE" id="PS51722">
    <property type="entry name" value="G_TR_2"/>
    <property type="match status" value="1"/>
</dbReference>
<reference evidence="7 8" key="1">
    <citation type="journal article" date="2015" name="Sci. Rep.">
        <title>Genome of the facultative scuticociliatosis pathogen Pseudocohnilembus persalinus provides insight into its virulence through horizontal gene transfer.</title>
        <authorList>
            <person name="Xiong J."/>
            <person name="Wang G."/>
            <person name="Cheng J."/>
            <person name="Tian M."/>
            <person name="Pan X."/>
            <person name="Warren A."/>
            <person name="Jiang C."/>
            <person name="Yuan D."/>
            <person name="Miao W."/>
        </authorList>
    </citation>
    <scope>NUCLEOTIDE SEQUENCE [LARGE SCALE GENOMIC DNA]</scope>
    <source>
        <strain evidence="7">36N120E</strain>
    </source>
</reference>
<comment type="similarity">
    <text evidence="1">Belongs to the TRAFAC class translation factor GTPase superfamily. Classic translation factor GTPase family. IF-2 subfamily.</text>
</comment>
<keyword evidence="3" id="KW-0547">Nucleotide-binding</keyword>
<dbReference type="NCBIfam" id="TIGR00231">
    <property type="entry name" value="small_GTP"/>
    <property type="match status" value="1"/>
</dbReference>